<name>A0A930B9F3_9FIRM</name>
<evidence type="ECO:0000313" key="2">
    <source>
        <dbReference type="EMBL" id="MBF1130057.1"/>
    </source>
</evidence>
<accession>A0A930B9F3</accession>
<dbReference type="EMBL" id="JABZMK010000091">
    <property type="protein sequence ID" value="MBF1130057.1"/>
    <property type="molecule type" value="Genomic_DNA"/>
</dbReference>
<dbReference type="GO" id="GO:0003677">
    <property type="term" value="F:DNA binding"/>
    <property type="evidence" value="ECO:0007669"/>
    <property type="project" value="InterPro"/>
</dbReference>
<dbReference type="InterPro" id="IPR010982">
    <property type="entry name" value="Lambda_DNA-bd_dom_sf"/>
</dbReference>
<evidence type="ECO:0000313" key="3">
    <source>
        <dbReference type="Proteomes" id="UP000757890"/>
    </source>
</evidence>
<dbReference type="Proteomes" id="UP000757890">
    <property type="component" value="Unassembled WGS sequence"/>
</dbReference>
<organism evidence="2 3">
    <name type="scientific">Dialister invisus</name>
    <dbReference type="NCBI Taxonomy" id="218538"/>
    <lineage>
        <taxon>Bacteria</taxon>
        <taxon>Bacillati</taxon>
        <taxon>Bacillota</taxon>
        <taxon>Negativicutes</taxon>
        <taxon>Veillonellales</taxon>
        <taxon>Veillonellaceae</taxon>
        <taxon>Dialister</taxon>
    </lineage>
</organism>
<dbReference type="SUPFAM" id="SSF47413">
    <property type="entry name" value="lambda repressor-like DNA-binding domains"/>
    <property type="match status" value="1"/>
</dbReference>
<dbReference type="Pfam" id="PF13443">
    <property type="entry name" value="HTH_26"/>
    <property type="match status" value="1"/>
</dbReference>
<feature type="domain" description="HTH cro/C1-type" evidence="1">
    <location>
        <begin position="6"/>
        <end position="57"/>
    </location>
</feature>
<comment type="caution">
    <text evidence="2">The sequence shown here is derived from an EMBL/GenBank/DDBJ whole genome shotgun (WGS) entry which is preliminary data.</text>
</comment>
<gene>
    <name evidence="2" type="ORF">HXL70_08495</name>
</gene>
<reference evidence="2" key="1">
    <citation type="submission" date="2020-04" db="EMBL/GenBank/DDBJ databases">
        <title>Deep metagenomics examines the oral microbiome during advanced dental caries in children, revealing novel taxa and co-occurrences with host molecules.</title>
        <authorList>
            <person name="Baker J.L."/>
            <person name="Morton J.T."/>
            <person name="Dinis M."/>
            <person name="Alvarez R."/>
            <person name="Tran N.C."/>
            <person name="Knight R."/>
            <person name="Edlund A."/>
        </authorList>
    </citation>
    <scope>NUCLEOTIDE SEQUENCE</scope>
    <source>
        <strain evidence="2">JCVI_32_bin.14</strain>
    </source>
</reference>
<dbReference type="Gene3D" id="1.10.260.40">
    <property type="entry name" value="lambda repressor-like DNA-binding domains"/>
    <property type="match status" value="1"/>
</dbReference>
<protein>
    <submittedName>
        <fullName evidence="2">Helix-turn-helix transcriptional regulator</fullName>
    </submittedName>
</protein>
<evidence type="ECO:0000259" key="1">
    <source>
        <dbReference type="Pfam" id="PF13443"/>
    </source>
</evidence>
<sequence length="70" mass="8201">MVDVNKLRGVIAERGKSQADVARMLGINDRTFYKKMKRKVFDSDEILQICNYLRVDEANMISIFFRQNVT</sequence>
<dbReference type="InterPro" id="IPR001387">
    <property type="entry name" value="Cro/C1-type_HTH"/>
</dbReference>
<dbReference type="AlphaFoldDB" id="A0A930B9F3"/>
<proteinExistence type="predicted"/>